<comment type="caution">
    <text evidence="2">The sequence shown here is derived from an EMBL/GenBank/DDBJ whole genome shotgun (WGS) entry which is preliminary data.</text>
</comment>
<dbReference type="Pfam" id="PF20469">
    <property type="entry name" value="OLD-like_TOPRIM"/>
    <property type="match status" value="1"/>
</dbReference>
<proteinExistence type="predicted"/>
<keyword evidence="3" id="KW-1185">Reference proteome</keyword>
<evidence type="ECO:0000259" key="1">
    <source>
        <dbReference type="Pfam" id="PF20469"/>
    </source>
</evidence>
<dbReference type="Proteomes" id="UP000626982">
    <property type="component" value="Unassembled WGS sequence"/>
</dbReference>
<dbReference type="InterPro" id="IPR034139">
    <property type="entry name" value="TOPRIM_OLD"/>
</dbReference>
<sequence>MLVEGESDRLAVLALARLQGRDLAAEGVEVVAMAGVTNTRTHALRLGPRGRGLALAGLYDAPAASRVRRGLADAGLEAALALAPDGLERIGFFGCDADLEDELVRALGADGGEAVVDAEGDGASLARLAQMPAQRGWTRERVLRRFFGAGARRKARYAPLLVEALGAERAPAPLRALLEHVRADGGVHEPIRRRA</sequence>
<organism evidence="2 3">
    <name type="scientific">Agrococcus terreus</name>
    <dbReference type="NCBI Taxonomy" id="574649"/>
    <lineage>
        <taxon>Bacteria</taxon>
        <taxon>Bacillati</taxon>
        <taxon>Actinomycetota</taxon>
        <taxon>Actinomycetes</taxon>
        <taxon>Micrococcales</taxon>
        <taxon>Microbacteriaceae</taxon>
        <taxon>Agrococcus</taxon>
    </lineage>
</organism>
<evidence type="ECO:0000313" key="3">
    <source>
        <dbReference type="Proteomes" id="UP000626982"/>
    </source>
</evidence>
<dbReference type="EMBL" id="BMLM01000001">
    <property type="protein sequence ID" value="GGN85721.1"/>
    <property type="molecule type" value="Genomic_DNA"/>
</dbReference>
<reference evidence="3" key="1">
    <citation type="journal article" date="2019" name="Int. J. Syst. Evol. Microbiol.">
        <title>The Global Catalogue of Microorganisms (GCM) 10K type strain sequencing project: providing services to taxonomists for standard genome sequencing and annotation.</title>
        <authorList>
            <consortium name="The Broad Institute Genomics Platform"/>
            <consortium name="The Broad Institute Genome Sequencing Center for Infectious Disease"/>
            <person name="Wu L."/>
            <person name="Ma J."/>
        </authorList>
    </citation>
    <scope>NUCLEOTIDE SEQUENCE [LARGE SCALE GENOMIC DNA]</scope>
    <source>
        <strain evidence="3">CGMCC 1.6960</strain>
    </source>
</reference>
<feature type="domain" description="OLD protein-like TOPRIM" evidence="1">
    <location>
        <begin position="2"/>
        <end position="40"/>
    </location>
</feature>
<gene>
    <name evidence="2" type="ORF">GCM10010968_18780</name>
</gene>
<name>A0ABQ2KKB3_9MICO</name>
<accession>A0ABQ2KKB3</accession>
<protein>
    <recommendedName>
        <fullName evidence="1">OLD protein-like TOPRIM domain-containing protein</fullName>
    </recommendedName>
</protein>
<evidence type="ECO:0000313" key="2">
    <source>
        <dbReference type="EMBL" id="GGN85721.1"/>
    </source>
</evidence>